<keyword evidence="13" id="KW-1185">Reference proteome</keyword>
<reference evidence="14" key="2">
    <citation type="journal article" date="2018" name="Proc. Natl. Acad. Sci. U.S.A.">
        <title>Phylogenomics and the evolution of hemipteroid insects.</title>
        <authorList>
            <person name="Johnson K.P."/>
            <person name="Dietrich C.H."/>
            <person name="Friedrich F."/>
            <person name="Beutel R.G."/>
            <person name="Wipfler B."/>
            <person name="Peters R.S."/>
            <person name="Allen J.M."/>
            <person name="Petersen M."/>
            <person name="Donath A."/>
            <person name="Walden K.K."/>
            <person name="Kozlov A.M."/>
            <person name="Podsiadlowski L."/>
            <person name="Mayer C."/>
            <person name="Meusemann K."/>
            <person name="Vasilikopoulos A."/>
            <person name="Waterhouse R.M."/>
            <person name="Cameron S.L."/>
            <person name="Weirauch C."/>
            <person name="Swanson D.R."/>
            <person name="Percy D.M."/>
            <person name="Hardy N.B."/>
            <person name="Terry I."/>
            <person name="Liu S."/>
            <person name="Zhou X."/>
            <person name="Misof B."/>
            <person name="Robertson H.M."/>
            <person name="Yoshizawa K."/>
        </authorList>
    </citation>
    <scope>NUCLEOTIDE SEQUENCE</scope>
</reference>
<dbReference type="RefSeq" id="XP_034231466.1">
    <property type="nucleotide sequence ID" value="XM_034375575.1"/>
</dbReference>
<sequence>MNLEVDDPDVYHQDFTTASAWEEFVDRIEKIVVDWKLNQPKTRLPLKKGDLDGEWTTKTEEIHFEGEKFSLTSWSLKDTSIISSEEPEPDNPSANVPQLQCLVDMMSTSGDFVTVASCPRIAQFYGIRDFLLLKSDVRNITSETQAKILLSSLTMALHATGCEIPAFVQILELWQHFYLGSCLGKELSADYEMVHLERTPQHCKYLTGLLDTFKSKISRGQQPPPINIAVRLTYTLRMLSPWKTSIPTDLATSVSMVPFGTGSDPISKLHLLATWPQLNDQMVVDSQSYSDLEPMQAHLWSMQIELAKNAKGPQLSQLLASLCKMSSEPLAPFIVDCPRNPKFGNSLDALTESKVPTFSKVLDKVITGNPSVINRQRNKQGAIPESSLKDILYYLFPDAVTDPSTTVPYPYPSFETGKLSSPSKENQRNHIVKSAPPDSLVWRLALLLPLMYNSSRSTPGAAHVWYEFTEEMRYRWEKAIPIPGVMPGYADHKTCLLHQKLQMLNVCIEKKKLRASLAVGKGSAAVSVDSEGEDDDQFFDCDTSGPSGAAAEDAEMEDAQDTADGKRSLWDQPEGRKAKHPTLRLLKTGEPLYIPLTQDLVPKSEDEVEHETAAAHLSQAHAYSCTVTLSDMESFKAANPDAALEDFVRWYSPRDWVELPDAPLDEWGQVQGELSERMRLDDNMWQNLWSVAQPVPALRQRRLFDETRSAESVLAWLEGLSALDLALALLPVTAHACATRVLQEVHADDLLRRLPGPPAAAETLARHVAAATREPLQTAPLGNVLPAGAAKTAAKTAAKETVKLYERLVSEVEAVETQVCTARSLRSKLCPGLFEAQSEAEAAVSDSQKEMVDFLSALLELKEVLVPGGARGRIGSNVRGMFAEAQKMAQMLPDAATGRPEWSAASPDLPASGPSGASASTASFPPADVKEVVMRVVTPRPSAASKPCPQRIYAMHRKDEFRLAGCFARDATFY</sequence>
<comment type="similarity">
    <text evidence="4">Belongs to the Rab3-GAP catalytic subunit family.</text>
</comment>
<dbReference type="GO" id="GO:0005783">
    <property type="term" value="C:endoplasmic reticulum"/>
    <property type="evidence" value="ECO:0007669"/>
    <property type="project" value="UniProtKB-SubCell"/>
</dbReference>
<dbReference type="PANTHER" id="PTHR21422">
    <property type="entry name" value="RAB3 GTPASE-ACTIVATING PROTEIN CATALYTIC SUBUNIT"/>
    <property type="match status" value="1"/>
</dbReference>
<evidence type="ECO:0000313" key="13">
    <source>
        <dbReference type="Proteomes" id="UP000515158"/>
    </source>
</evidence>
<protein>
    <recommendedName>
        <fullName evidence="5">Rab3 GTPase-activating protein catalytic subunit</fullName>
    </recommendedName>
</protein>
<evidence type="ECO:0000256" key="10">
    <source>
        <dbReference type="SAM" id="MobiDB-lite"/>
    </source>
</evidence>
<organism evidence="14">
    <name type="scientific">Thrips palmi</name>
    <name type="common">Melon thrips</name>
    <dbReference type="NCBI Taxonomy" id="161013"/>
    <lineage>
        <taxon>Eukaryota</taxon>
        <taxon>Metazoa</taxon>
        <taxon>Ecdysozoa</taxon>
        <taxon>Arthropoda</taxon>
        <taxon>Hexapoda</taxon>
        <taxon>Insecta</taxon>
        <taxon>Pterygota</taxon>
        <taxon>Neoptera</taxon>
        <taxon>Paraneoptera</taxon>
        <taxon>Thysanoptera</taxon>
        <taxon>Terebrantia</taxon>
        <taxon>Thripoidea</taxon>
        <taxon>Thripidae</taxon>
        <taxon>Thrips</taxon>
    </lineage>
</organism>
<evidence type="ECO:0000313" key="14">
    <source>
        <dbReference type="RefSeq" id="XP_034231466.1"/>
    </source>
</evidence>
<dbReference type="Pfam" id="PF13890">
    <property type="entry name" value="Rab3-GTPase_cat"/>
    <property type="match status" value="1"/>
</dbReference>
<dbReference type="GO" id="GO:0005794">
    <property type="term" value="C:Golgi apparatus"/>
    <property type="evidence" value="ECO:0007669"/>
    <property type="project" value="UniProtKB-SubCell"/>
</dbReference>
<dbReference type="CTD" id="22930"/>
<keyword evidence="8" id="KW-0256">Endoplasmic reticulum</keyword>
<dbReference type="FunCoup" id="A0A6P8Y642">
    <property type="interactions" value="1233"/>
</dbReference>
<gene>
    <name evidence="14" type="primary">LOC117639699</name>
</gene>
<dbReference type="AlphaFoldDB" id="A0A6P8Y642"/>
<evidence type="ECO:0000256" key="9">
    <source>
        <dbReference type="ARBA" id="ARBA00023034"/>
    </source>
</evidence>
<feature type="compositionally biased region" description="Basic and acidic residues" evidence="10">
    <location>
        <begin position="563"/>
        <end position="576"/>
    </location>
</feature>
<dbReference type="InParanoid" id="A0A6P8Y642"/>
<name>A0A6P8Y642_THRPL</name>
<dbReference type="GO" id="GO:0005096">
    <property type="term" value="F:GTPase activator activity"/>
    <property type="evidence" value="ECO:0007669"/>
    <property type="project" value="UniProtKB-KW"/>
</dbReference>
<evidence type="ECO:0000256" key="7">
    <source>
        <dbReference type="ARBA" id="ARBA00022490"/>
    </source>
</evidence>
<dbReference type="OrthoDB" id="17346at2759"/>
<evidence type="ECO:0000259" key="11">
    <source>
        <dbReference type="Pfam" id="PF13890"/>
    </source>
</evidence>
<feature type="domain" description="Rab3GAP catalytic subunit C-terminal" evidence="12">
    <location>
        <begin position="803"/>
        <end position="973"/>
    </location>
</feature>
<dbReference type="InterPro" id="IPR045700">
    <property type="entry name" value="Rab3GAP1"/>
</dbReference>
<evidence type="ECO:0000259" key="12">
    <source>
        <dbReference type="Pfam" id="PF19533"/>
    </source>
</evidence>
<dbReference type="GeneID" id="117639699"/>
<feature type="compositionally biased region" description="Acidic residues" evidence="10">
    <location>
        <begin position="552"/>
        <end position="561"/>
    </location>
</feature>
<accession>A0A6P8Y642</accession>
<evidence type="ECO:0000256" key="4">
    <source>
        <dbReference type="ARBA" id="ARBA00008856"/>
    </source>
</evidence>
<evidence type="ECO:0000256" key="2">
    <source>
        <dbReference type="ARBA" id="ARBA00004240"/>
    </source>
</evidence>
<keyword evidence="7" id="KW-0963">Cytoplasm</keyword>
<reference evidence="14" key="3">
    <citation type="submission" date="2025-08" db="UniProtKB">
        <authorList>
            <consortium name="RefSeq"/>
        </authorList>
    </citation>
    <scope>IDENTIFICATION</scope>
</reference>
<feature type="domain" description="Rab3GAP catalytic subunit conserved" evidence="11">
    <location>
        <begin position="571"/>
        <end position="718"/>
    </location>
</feature>
<keyword evidence="6" id="KW-0343">GTPase activation</keyword>
<dbReference type="Pfam" id="PF19533">
    <property type="entry name" value="Rab3-GAP_cat_C"/>
    <property type="match status" value="1"/>
</dbReference>
<feature type="compositionally biased region" description="Low complexity" evidence="10">
    <location>
        <begin position="903"/>
        <end position="923"/>
    </location>
</feature>
<evidence type="ECO:0000256" key="8">
    <source>
        <dbReference type="ARBA" id="ARBA00022824"/>
    </source>
</evidence>
<evidence type="ECO:0000256" key="1">
    <source>
        <dbReference type="ARBA" id="ARBA00004222"/>
    </source>
</evidence>
<evidence type="ECO:0000256" key="5">
    <source>
        <dbReference type="ARBA" id="ARBA00015817"/>
    </source>
</evidence>
<dbReference type="Proteomes" id="UP000515158">
    <property type="component" value="Unplaced"/>
</dbReference>
<dbReference type="InterPro" id="IPR026147">
    <property type="entry name" value="Rab3GAP1_conserved"/>
</dbReference>
<evidence type="ECO:0000256" key="6">
    <source>
        <dbReference type="ARBA" id="ARBA00022468"/>
    </source>
</evidence>
<feature type="compositionally biased region" description="Acidic residues" evidence="10">
    <location>
        <begin position="530"/>
        <end position="539"/>
    </location>
</feature>
<proteinExistence type="inferred from homology"/>
<feature type="region of interest" description="Disordered" evidence="10">
    <location>
        <begin position="524"/>
        <end position="578"/>
    </location>
</feature>
<dbReference type="PANTHER" id="PTHR21422:SF9">
    <property type="entry name" value="RAB3 GTPASE-ACTIVATING PROTEIN CATALYTIC SUBUNIT"/>
    <property type="match status" value="1"/>
</dbReference>
<dbReference type="KEGG" id="tpal:117639699"/>
<dbReference type="InterPro" id="IPR045698">
    <property type="entry name" value="Rab3GAP1_C"/>
</dbReference>
<evidence type="ECO:0000256" key="3">
    <source>
        <dbReference type="ARBA" id="ARBA00004496"/>
    </source>
</evidence>
<comment type="subcellular location">
    <subcellularLocation>
        <location evidence="3">Cytoplasm</location>
    </subcellularLocation>
    <subcellularLocation>
        <location evidence="2">Endoplasmic reticulum</location>
    </subcellularLocation>
    <subcellularLocation>
        <location evidence="1">Golgi apparatus</location>
        <location evidence="1">cis-Golgi network</location>
    </subcellularLocation>
</comment>
<keyword evidence="9" id="KW-0333">Golgi apparatus</keyword>
<reference evidence="14" key="1">
    <citation type="journal article" date="2014" name="Science">
        <title>Phylogenomics resolves the timing and pattern of insect evolution.</title>
        <authorList>
            <person name="Misof B."/>
            <person name="Liu S."/>
            <person name="Meusemann K."/>
            <person name="Peters R.S."/>
            <person name="Donath A."/>
            <person name="Mayer C."/>
            <person name="Frandsen P.B."/>
            <person name="Ware J."/>
            <person name="Flouri T."/>
            <person name="Beutel R.G."/>
            <person name="Niehuis O."/>
            <person name="Petersen M."/>
            <person name="Izquierdo-Carrasco F."/>
            <person name="Wappler T."/>
            <person name="Rust J."/>
            <person name="Aberer A.J."/>
            <person name="Aspock U."/>
            <person name="Aspock H."/>
            <person name="Bartel D."/>
            <person name="Blanke A."/>
            <person name="Berger S."/>
            <person name="Bohm A."/>
            <person name="Buckley T.R."/>
            <person name="Calcott B."/>
            <person name="Chen J."/>
            <person name="Friedrich F."/>
            <person name="Fukui M."/>
            <person name="Fujita M."/>
            <person name="Greve C."/>
            <person name="Grobe P."/>
            <person name="Gu S."/>
            <person name="Huang Y."/>
            <person name="Jermiin L.S."/>
            <person name="Kawahara A.Y."/>
            <person name="Krogmann L."/>
            <person name="Kubiak M."/>
            <person name="Lanfear R."/>
            <person name="Letsch H."/>
            <person name="Li Y."/>
            <person name="Li Z."/>
            <person name="Li J."/>
            <person name="Lu H."/>
            <person name="Machida R."/>
            <person name="Mashimo Y."/>
            <person name="Kapli P."/>
            <person name="McKenna D.D."/>
            <person name="Meng G."/>
            <person name="Nakagaki Y."/>
            <person name="Navarrete-Heredia J.L."/>
            <person name="Ott M."/>
            <person name="Ou Y."/>
            <person name="Pass G."/>
            <person name="Podsiadlowski L."/>
            <person name="Pohl H."/>
            <person name="von Reumont B.M."/>
            <person name="Schutte K."/>
            <person name="Sekiya K."/>
            <person name="Shimizu S."/>
            <person name="Slipinski A."/>
            <person name="Stamatakis A."/>
            <person name="Song W."/>
            <person name="Su X."/>
            <person name="Szucsich N.U."/>
            <person name="Tan M."/>
            <person name="Tan X."/>
            <person name="Tang M."/>
            <person name="Tang J."/>
            <person name="Timelthaler G."/>
            <person name="Tomizuka S."/>
            <person name="Trautwein M."/>
            <person name="Tong X."/>
            <person name="Uchifune T."/>
            <person name="Walzl M.G."/>
            <person name="Wiegmann B.M."/>
            <person name="Wilbrandt J."/>
            <person name="Wipfler B."/>
            <person name="Wong T.K."/>
            <person name="Wu Q."/>
            <person name="Wu G."/>
            <person name="Xie Y."/>
            <person name="Yang S."/>
            <person name="Yang Q."/>
            <person name="Yeates D.K."/>
            <person name="Yoshizawa K."/>
            <person name="Zhang Q."/>
            <person name="Zhang R."/>
            <person name="Zhang W."/>
            <person name="Zhang Y."/>
            <person name="Zhao J."/>
            <person name="Zhou C."/>
            <person name="Zhou L."/>
            <person name="Ziesmann T."/>
            <person name="Zou S."/>
            <person name="Li Y."/>
            <person name="Xu X."/>
            <person name="Zhang Y."/>
            <person name="Yang H."/>
            <person name="Wang J."/>
            <person name="Wang J."/>
            <person name="Kjer K.M."/>
            <person name="Zhou X."/>
        </authorList>
    </citation>
    <scope>NUCLEOTIDE SEQUENCE</scope>
</reference>
<feature type="region of interest" description="Disordered" evidence="10">
    <location>
        <begin position="894"/>
        <end position="923"/>
    </location>
</feature>